<keyword evidence="2" id="KW-1185">Reference proteome</keyword>
<protein>
    <submittedName>
        <fullName evidence="1">(Mediterranean fruit fly) hypothetical protein</fullName>
    </submittedName>
</protein>
<accession>A0A811V405</accession>
<reference evidence="1" key="1">
    <citation type="submission" date="2020-11" db="EMBL/GenBank/DDBJ databases">
        <authorList>
            <person name="Whitehead M."/>
        </authorList>
    </citation>
    <scope>NUCLEOTIDE SEQUENCE</scope>
    <source>
        <strain evidence="1">EGII</strain>
    </source>
</reference>
<evidence type="ECO:0000313" key="1">
    <source>
        <dbReference type="EMBL" id="CAD7005654.1"/>
    </source>
</evidence>
<comment type="caution">
    <text evidence="1">The sequence shown here is derived from an EMBL/GenBank/DDBJ whole genome shotgun (WGS) entry which is preliminary data.</text>
</comment>
<organism evidence="1 2">
    <name type="scientific">Ceratitis capitata</name>
    <name type="common">Mediterranean fruit fly</name>
    <name type="synonym">Tephritis capitata</name>
    <dbReference type="NCBI Taxonomy" id="7213"/>
    <lineage>
        <taxon>Eukaryota</taxon>
        <taxon>Metazoa</taxon>
        <taxon>Ecdysozoa</taxon>
        <taxon>Arthropoda</taxon>
        <taxon>Hexapoda</taxon>
        <taxon>Insecta</taxon>
        <taxon>Pterygota</taxon>
        <taxon>Neoptera</taxon>
        <taxon>Endopterygota</taxon>
        <taxon>Diptera</taxon>
        <taxon>Brachycera</taxon>
        <taxon>Muscomorpha</taxon>
        <taxon>Tephritoidea</taxon>
        <taxon>Tephritidae</taxon>
        <taxon>Ceratitis</taxon>
        <taxon>Ceratitis</taxon>
    </lineage>
</organism>
<sequence>KEVLDFSESIKLYLITRCDDIDIDTVNTFILQTNVNGARASVSCVSTNPMVAITFADSNLSRTDHPSIHQTKGTLLNGFQSVKRHKRAEYDVLPIGIKRLRLGQYYPTHYFSK</sequence>
<gene>
    <name evidence="1" type="ORF">CCAP1982_LOCUS14011</name>
</gene>
<dbReference type="AlphaFoldDB" id="A0A811V405"/>
<feature type="non-terminal residue" evidence="1">
    <location>
        <position position="1"/>
    </location>
</feature>
<proteinExistence type="predicted"/>
<evidence type="ECO:0000313" key="2">
    <source>
        <dbReference type="Proteomes" id="UP000606786"/>
    </source>
</evidence>
<dbReference type="EMBL" id="CAJHJT010000034">
    <property type="protein sequence ID" value="CAD7005654.1"/>
    <property type="molecule type" value="Genomic_DNA"/>
</dbReference>
<name>A0A811V405_CERCA</name>
<dbReference type="Proteomes" id="UP000606786">
    <property type="component" value="Unassembled WGS sequence"/>
</dbReference>